<accession>A0A1M4Y9U9</accession>
<dbReference type="PANTHER" id="PTHR43214">
    <property type="entry name" value="TWO-COMPONENT RESPONSE REGULATOR"/>
    <property type="match status" value="1"/>
</dbReference>
<dbReference type="CDD" id="cd17535">
    <property type="entry name" value="REC_NarL-like"/>
    <property type="match status" value="1"/>
</dbReference>
<dbReference type="RefSeq" id="WP_281248200.1">
    <property type="nucleotide sequence ID" value="NZ_FQVL01000006.1"/>
</dbReference>
<dbReference type="GO" id="GO:0000160">
    <property type="term" value="P:phosphorelay signal transduction system"/>
    <property type="evidence" value="ECO:0007669"/>
    <property type="project" value="InterPro"/>
</dbReference>
<reference evidence="8 9" key="1">
    <citation type="submission" date="2016-11" db="EMBL/GenBank/DDBJ databases">
        <authorList>
            <person name="Jaros S."/>
            <person name="Januszkiewicz K."/>
            <person name="Wedrychowicz H."/>
        </authorList>
    </citation>
    <scope>NUCLEOTIDE SEQUENCE [LARGE SCALE GENOMIC DNA]</scope>
    <source>
        <strain evidence="8 9">DSM 44666</strain>
    </source>
</reference>
<dbReference type="InterPro" id="IPR039420">
    <property type="entry name" value="WalR-like"/>
</dbReference>
<sequence>MRIFTYFEKTIQIVLADDQPFIRKGLRYIIDVQQDMQVVGEASTGEEVVEVVLKTIPDMVLMDIRMPGITGIAATKSIIEALPGTKVVLLTTFDVEQYVFDGIRAGTAGYLLKDTETEELLSCIRAMHRGATLFNSTTAKRALDQLLVSDKQESNIGQEQLVEKLTNREMEVLQLLAYGKRNHEISTLLCISEGTTKTHIHHIIQKLGATDRTQAVVMAIRMKLVK</sequence>
<dbReference type="PRINTS" id="PR00038">
    <property type="entry name" value="HTHLUXR"/>
</dbReference>
<dbReference type="Proteomes" id="UP000184476">
    <property type="component" value="Unassembled WGS sequence"/>
</dbReference>
<evidence type="ECO:0000256" key="3">
    <source>
        <dbReference type="ARBA" id="ARBA00023125"/>
    </source>
</evidence>
<keyword evidence="4" id="KW-0804">Transcription</keyword>
<evidence type="ECO:0000256" key="1">
    <source>
        <dbReference type="ARBA" id="ARBA00022553"/>
    </source>
</evidence>
<dbReference type="Gene3D" id="3.40.50.2300">
    <property type="match status" value="1"/>
</dbReference>
<evidence type="ECO:0000256" key="4">
    <source>
        <dbReference type="ARBA" id="ARBA00023163"/>
    </source>
</evidence>
<dbReference type="InterPro" id="IPR016032">
    <property type="entry name" value="Sig_transdc_resp-reg_C-effctor"/>
</dbReference>
<keyword evidence="3" id="KW-0238">DNA-binding</keyword>
<dbReference type="GO" id="GO:0006355">
    <property type="term" value="P:regulation of DNA-templated transcription"/>
    <property type="evidence" value="ECO:0007669"/>
    <property type="project" value="InterPro"/>
</dbReference>
<dbReference type="CDD" id="cd06170">
    <property type="entry name" value="LuxR_C_like"/>
    <property type="match status" value="1"/>
</dbReference>
<dbReference type="InterPro" id="IPR011006">
    <property type="entry name" value="CheY-like_superfamily"/>
</dbReference>
<dbReference type="SUPFAM" id="SSF52172">
    <property type="entry name" value="CheY-like"/>
    <property type="match status" value="1"/>
</dbReference>
<feature type="domain" description="Response regulatory" evidence="7">
    <location>
        <begin position="12"/>
        <end position="128"/>
    </location>
</feature>
<keyword evidence="2" id="KW-0805">Transcription regulation</keyword>
<evidence type="ECO:0000256" key="5">
    <source>
        <dbReference type="PROSITE-ProRule" id="PRU00169"/>
    </source>
</evidence>
<evidence type="ECO:0000259" key="7">
    <source>
        <dbReference type="PROSITE" id="PS50110"/>
    </source>
</evidence>
<gene>
    <name evidence="8" type="ORF">SAMN05444392_106124</name>
</gene>
<evidence type="ECO:0000256" key="2">
    <source>
        <dbReference type="ARBA" id="ARBA00023015"/>
    </source>
</evidence>
<proteinExistence type="predicted"/>
<dbReference type="SMART" id="SM00448">
    <property type="entry name" value="REC"/>
    <property type="match status" value="1"/>
</dbReference>
<dbReference type="InterPro" id="IPR058245">
    <property type="entry name" value="NreC/VraR/RcsB-like_REC"/>
</dbReference>
<dbReference type="Pfam" id="PF00196">
    <property type="entry name" value="GerE"/>
    <property type="match status" value="1"/>
</dbReference>
<organism evidence="8 9">
    <name type="scientific">Seinonella peptonophila</name>
    <dbReference type="NCBI Taxonomy" id="112248"/>
    <lineage>
        <taxon>Bacteria</taxon>
        <taxon>Bacillati</taxon>
        <taxon>Bacillota</taxon>
        <taxon>Bacilli</taxon>
        <taxon>Bacillales</taxon>
        <taxon>Thermoactinomycetaceae</taxon>
        <taxon>Seinonella</taxon>
    </lineage>
</organism>
<evidence type="ECO:0000313" key="8">
    <source>
        <dbReference type="EMBL" id="SHF02505.1"/>
    </source>
</evidence>
<feature type="modified residue" description="4-aspartylphosphate" evidence="5">
    <location>
        <position position="63"/>
    </location>
</feature>
<feature type="domain" description="HTH luxR-type" evidence="6">
    <location>
        <begin position="158"/>
        <end position="223"/>
    </location>
</feature>
<name>A0A1M4Y9U9_9BACL</name>
<keyword evidence="9" id="KW-1185">Reference proteome</keyword>
<evidence type="ECO:0000313" key="9">
    <source>
        <dbReference type="Proteomes" id="UP000184476"/>
    </source>
</evidence>
<dbReference type="SMART" id="SM00421">
    <property type="entry name" value="HTH_LUXR"/>
    <property type="match status" value="1"/>
</dbReference>
<dbReference type="SUPFAM" id="SSF46894">
    <property type="entry name" value="C-terminal effector domain of the bipartite response regulators"/>
    <property type="match status" value="1"/>
</dbReference>
<dbReference type="EMBL" id="FQVL01000006">
    <property type="protein sequence ID" value="SHF02505.1"/>
    <property type="molecule type" value="Genomic_DNA"/>
</dbReference>
<dbReference type="Pfam" id="PF00072">
    <property type="entry name" value="Response_reg"/>
    <property type="match status" value="1"/>
</dbReference>
<protein>
    <submittedName>
        <fullName evidence="8">Two component transcriptional regulator, LuxR family</fullName>
    </submittedName>
</protein>
<evidence type="ECO:0000259" key="6">
    <source>
        <dbReference type="PROSITE" id="PS50043"/>
    </source>
</evidence>
<dbReference type="InterPro" id="IPR000792">
    <property type="entry name" value="Tscrpt_reg_LuxR_C"/>
</dbReference>
<dbReference type="PROSITE" id="PS50043">
    <property type="entry name" value="HTH_LUXR_2"/>
    <property type="match status" value="1"/>
</dbReference>
<dbReference type="PROSITE" id="PS50110">
    <property type="entry name" value="RESPONSE_REGULATORY"/>
    <property type="match status" value="1"/>
</dbReference>
<dbReference type="InterPro" id="IPR001789">
    <property type="entry name" value="Sig_transdc_resp-reg_receiver"/>
</dbReference>
<dbReference type="PANTHER" id="PTHR43214:SF24">
    <property type="entry name" value="TRANSCRIPTIONAL REGULATORY PROTEIN NARL-RELATED"/>
    <property type="match status" value="1"/>
</dbReference>
<dbReference type="GO" id="GO:0003677">
    <property type="term" value="F:DNA binding"/>
    <property type="evidence" value="ECO:0007669"/>
    <property type="project" value="UniProtKB-KW"/>
</dbReference>
<dbReference type="STRING" id="112248.SAMN05444392_106124"/>
<dbReference type="AlphaFoldDB" id="A0A1M4Y9U9"/>
<keyword evidence="1 5" id="KW-0597">Phosphoprotein</keyword>